<dbReference type="GO" id="GO:0016491">
    <property type="term" value="F:oxidoreductase activity"/>
    <property type="evidence" value="ECO:0007669"/>
    <property type="project" value="InterPro"/>
</dbReference>
<dbReference type="CDD" id="cd02980">
    <property type="entry name" value="TRX_Fd_family"/>
    <property type="match status" value="1"/>
</dbReference>
<evidence type="ECO:0000256" key="2">
    <source>
        <dbReference type="ARBA" id="ARBA00022723"/>
    </source>
</evidence>
<dbReference type="GO" id="GO:0046872">
    <property type="term" value="F:metal ion binding"/>
    <property type="evidence" value="ECO:0007669"/>
    <property type="project" value="UniProtKB-KW"/>
</dbReference>
<dbReference type="Gene3D" id="3.40.30.10">
    <property type="entry name" value="Glutaredoxin"/>
    <property type="match status" value="1"/>
</dbReference>
<dbReference type="InterPro" id="IPR002023">
    <property type="entry name" value="NuoE-like"/>
</dbReference>
<name>A0A0F3GIM8_9BACT</name>
<dbReference type="EMBL" id="LACI01002596">
    <property type="protein sequence ID" value="KJU81697.1"/>
    <property type="molecule type" value="Genomic_DNA"/>
</dbReference>
<keyword evidence="2" id="KW-0479">Metal-binding</keyword>
<keyword evidence="1" id="KW-0004">4Fe-4S</keyword>
<dbReference type="AlphaFoldDB" id="A0A0F3GIM8"/>
<dbReference type="PROSITE" id="PS01099">
    <property type="entry name" value="COMPLEX1_24K"/>
    <property type="match status" value="1"/>
</dbReference>
<sequence length="272" mass="29544">MPRLTIEELNTIKETYKDPLKGHTKHTITLCGGSGCRAKGSLKVKEAIETQAKTKGDDLVSIHLTGCNGFCAQGPVMRVYPGGILYQGFKEQDAAAIVDEHLLQDKPVEKLLCKDNKDPKGKATIASADDVPFYKLQSQRVLRNRGFIDPDNINEYIAKDGYMALVKAVTQMTPQEVLSTVRDSGLKGRGGGGFPTGLKWAIAASTDGAKKFVICNAGPISRSIVETDPHLIVEGMVIAARAIGATQGYVYVREPDNLFIINRLKTTLARAR</sequence>
<dbReference type="Proteomes" id="UP000033423">
    <property type="component" value="Unassembled WGS sequence"/>
</dbReference>
<dbReference type="PANTHER" id="PTHR43578:SF3">
    <property type="entry name" value="NADH-QUINONE OXIDOREDUCTASE SUBUNIT F"/>
    <property type="match status" value="1"/>
</dbReference>
<dbReference type="SUPFAM" id="SSF52833">
    <property type="entry name" value="Thioredoxin-like"/>
    <property type="match status" value="1"/>
</dbReference>
<evidence type="ECO:0000313" key="7">
    <source>
        <dbReference type="Proteomes" id="UP000033423"/>
    </source>
</evidence>
<dbReference type="Gene3D" id="6.10.250.1450">
    <property type="match status" value="1"/>
</dbReference>
<dbReference type="Pfam" id="PF01257">
    <property type="entry name" value="2Fe-2S_thioredx"/>
    <property type="match status" value="1"/>
</dbReference>
<reference evidence="6 7" key="1">
    <citation type="submission" date="2015-02" db="EMBL/GenBank/DDBJ databases">
        <title>Single-cell genomics of uncultivated deep-branching MTB reveals a conserved set of magnetosome genes.</title>
        <authorList>
            <person name="Kolinko S."/>
            <person name="Richter M."/>
            <person name="Glockner F.O."/>
            <person name="Brachmann A."/>
            <person name="Schuler D."/>
        </authorList>
    </citation>
    <scope>NUCLEOTIDE SEQUENCE [LARGE SCALE GENOMIC DNA]</scope>
    <source>
        <strain evidence="6">TM-1</strain>
    </source>
</reference>
<keyword evidence="4" id="KW-0411">Iron-sulfur</keyword>
<feature type="non-terminal residue" evidence="6">
    <location>
        <position position="272"/>
    </location>
</feature>
<evidence type="ECO:0000256" key="3">
    <source>
        <dbReference type="ARBA" id="ARBA00023004"/>
    </source>
</evidence>
<accession>A0A0F3GIM8</accession>
<dbReference type="GO" id="GO:0051539">
    <property type="term" value="F:4 iron, 4 sulfur cluster binding"/>
    <property type="evidence" value="ECO:0007669"/>
    <property type="project" value="UniProtKB-KW"/>
</dbReference>
<dbReference type="Pfam" id="PF01512">
    <property type="entry name" value="Complex1_51K"/>
    <property type="match status" value="1"/>
</dbReference>
<dbReference type="InterPro" id="IPR037225">
    <property type="entry name" value="Nuo51_FMN-bd_sf"/>
</dbReference>
<dbReference type="Gene3D" id="3.40.50.11540">
    <property type="entry name" value="NADH-ubiquinone oxidoreductase 51kDa subunit"/>
    <property type="match status" value="1"/>
</dbReference>
<dbReference type="PANTHER" id="PTHR43578">
    <property type="entry name" value="NADH-QUINONE OXIDOREDUCTASE SUBUNIT F"/>
    <property type="match status" value="1"/>
</dbReference>
<evidence type="ECO:0000256" key="1">
    <source>
        <dbReference type="ARBA" id="ARBA00022485"/>
    </source>
</evidence>
<evidence type="ECO:0000313" key="6">
    <source>
        <dbReference type="EMBL" id="KJU81697.1"/>
    </source>
</evidence>
<evidence type="ECO:0000259" key="5">
    <source>
        <dbReference type="Pfam" id="PF01512"/>
    </source>
</evidence>
<proteinExistence type="predicted"/>
<evidence type="ECO:0000256" key="4">
    <source>
        <dbReference type="ARBA" id="ARBA00023014"/>
    </source>
</evidence>
<protein>
    <submittedName>
        <fullName evidence="6">NADH dehydrogenase (Quinone)</fullName>
    </submittedName>
</protein>
<keyword evidence="3" id="KW-0408">Iron</keyword>
<dbReference type="InterPro" id="IPR011538">
    <property type="entry name" value="Nuo51_FMN-bd"/>
</dbReference>
<dbReference type="SUPFAM" id="SSF142019">
    <property type="entry name" value="Nqo1 FMN-binding domain-like"/>
    <property type="match status" value="1"/>
</dbReference>
<keyword evidence="7" id="KW-1185">Reference proteome</keyword>
<organism evidence="6 7">
    <name type="scientific">Candidatus Magnetobacterium bavaricum</name>
    <dbReference type="NCBI Taxonomy" id="29290"/>
    <lineage>
        <taxon>Bacteria</taxon>
        <taxon>Pseudomonadati</taxon>
        <taxon>Nitrospirota</taxon>
        <taxon>Thermodesulfovibrionia</taxon>
        <taxon>Thermodesulfovibrionales</taxon>
        <taxon>Candidatus Magnetobacteriaceae</taxon>
        <taxon>Candidatus Magnetobacterium</taxon>
    </lineage>
</organism>
<dbReference type="InterPro" id="IPR036249">
    <property type="entry name" value="Thioredoxin-like_sf"/>
</dbReference>
<feature type="domain" description="NADH-ubiquinone oxidoreductase 51kDa subunit FMN-binding" evidence="5">
    <location>
        <begin position="181"/>
        <end position="269"/>
    </location>
</feature>
<comment type="caution">
    <text evidence="6">The sequence shown here is derived from an EMBL/GenBank/DDBJ whole genome shotgun (WGS) entry which is preliminary data.</text>
</comment>
<gene>
    <name evidence="6" type="ORF">MBAV_006107</name>
</gene>